<organism evidence="2 3">
    <name type="scientific">Alkaliphilus peptidifermentans DSM 18978</name>
    <dbReference type="NCBI Taxonomy" id="1120976"/>
    <lineage>
        <taxon>Bacteria</taxon>
        <taxon>Bacillati</taxon>
        <taxon>Bacillota</taxon>
        <taxon>Clostridia</taxon>
        <taxon>Peptostreptococcales</taxon>
        <taxon>Natronincolaceae</taxon>
        <taxon>Alkaliphilus</taxon>
    </lineage>
</organism>
<gene>
    <name evidence="2" type="ORF">SAMN03080606_02986</name>
</gene>
<reference evidence="2 3" key="1">
    <citation type="submission" date="2016-10" db="EMBL/GenBank/DDBJ databases">
        <authorList>
            <person name="de Groot N.N."/>
        </authorList>
    </citation>
    <scope>NUCLEOTIDE SEQUENCE [LARGE SCALE GENOMIC DNA]</scope>
    <source>
        <strain evidence="2 3">DSM 18978</strain>
    </source>
</reference>
<dbReference type="EMBL" id="FMUS01000021">
    <property type="protein sequence ID" value="SCY90754.1"/>
    <property type="molecule type" value="Genomic_DNA"/>
</dbReference>
<keyword evidence="1" id="KW-0472">Membrane</keyword>
<feature type="transmembrane region" description="Helical" evidence="1">
    <location>
        <begin position="7"/>
        <end position="26"/>
    </location>
</feature>
<sequence>MKPLNKYFYGTIALSIFLILLASYIIKDTNVSNTDILVFNRQWYEEDKEYFYTLYNQLNSDTNAYEVLFNEYKDLLEKKEKVYDNAYISKKGYLIFSPELTDNINALALAIEARAKLLYDVVSNNKILPKESYYPEEFQYTFFKAENVIMLNDSDDNLIEIKDDFDSYDFKAIKDFIESLSIPEYCLRGKNIFFVNAKNRDFGAIHANGQIIIYNWDNNIDSLIKFLAHELGHEVGYSIFGRDYYLNECTETKLAYANIYGKKLIPDHFLPWEERLSENFAEDFALIYAGSQKWSSWEGDNSLYVKEFIEDSLQQTQIEDLIILRDTIHVKAGKDTTTFFGGFNDGNIFITEKDEIEINIKDIKGGPYTLYAYIKDDVVGNLGRIPIEDDKFVIPLGENLQEDAKCITYEIDFKLYYFESLTKYHSSPFGRVKILYSKDL</sequence>
<dbReference type="AlphaFoldDB" id="A0A1G5JRH6"/>
<keyword evidence="1" id="KW-0812">Transmembrane</keyword>
<dbReference type="RefSeq" id="WP_091545215.1">
    <property type="nucleotide sequence ID" value="NZ_FMUS01000021.1"/>
</dbReference>
<keyword evidence="3" id="KW-1185">Reference proteome</keyword>
<evidence type="ECO:0000313" key="3">
    <source>
        <dbReference type="Proteomes" id="UP000198636"/>
    </source>
</evidence>
<dbReference type="Proteomes" id="UP000198636">
    <property type="component" value="Unassembled WGS sequence"/>
</dbReference>
<proteinExistence type="predicted"/>
<name>A0A1G5JRH6_9FIRM</name>
<evidence type="ECO:0000256" key="1">
    <source>
        <dbReference type="SAM" id="Phobius"/>
    </source>
</evidence>
<evidence type="ECO:0000313" key="2">
    <source>
        <dbReference type="EMBL" id="SCY90754.1"/>
    </source>
</evidence>
<keyword evidence="1" id="KW-1133">Transmembrane helix</keyword>
<accession>A0A1G5JRH6</accession>
<protein>
    <submittedName>
        <fullName evidence="2">Uncharacterized protein</fullName>
    </submittedName>
</protein>
<dbReference type="OrthoDB" id="9877507at2"/>